<dbReference type="Gene3D" id="3.40.30.10">
    <property type="entry name" value="Glutaredoxin"/>
    <property type="match status" value="1"/>
</dbReference>
<dbReference type="PANTHER" id="PTHR42852:SF6">
    <property type="entry name" value="THIOL:DISULFIDE INTERCHANGE PROTEIN DSBE"/>
    <property type="match status" value="1"/>
</dbReference>
<reference evidence="6 7" key="1">
    <citation type="submission" date="2020-03" db="EMBL/GenBank/DDBJ databases">
        <title>Genomic Encyclopedia of Type Strains, Phase IV (KMG-IV): sequencing the most valuable type-strain genomes for metagenomic binning, comparative biology and taxonomic classification.</title>
        <authorList>
            <person name="Goeker M."/>
        </authorList>
    </citation>
    <scope>NUCLEOTIDE SEQUENCE [LARGE SCALE GENOMIC DNA]</scope>
    <source>
        <strain evidence="6 7">DSM 105096</strain>
    </source>
</reference>
<gene>
    <name evidence="6" type="ORF">GGR27_003461</name>
</gene>
<evidence type="ECO:0000313" key="6">
    <source>
        <dbReference type="EMBL" id="NJC27942.1"/>
    </source>
</evidence>
<proteinExistence type="predicted"/>
<dbReference type="Proteomes" id="UP000770785">
    <property type="component" value="Unassembled WGS sequence"/>
</dbReference>
<evidence type="ECO:0000256" key="3">
    <source>
        <dbReference type="ARBA" id="ARBA00023157"/>
    </source>
</evidence>
<protein>
    <submittedName>
        <fullName evidence="6">Peroxiredoxin</fullName>
    </submittedName>
</protein>
<dbReference type="CDD" id="cd02966">
    <property type="entry name" value="TlpA_like_family"/>
    <property type="match status" value="1"/>
</dbReference>
<evidence type="ECO:0000256" key="2">
    <source>
        <dbReference type="ARBA" id="ARBA00022748"/>
    </source>
</evidence>
<name>A0ABX0XFE1_9BACT</name>
<dbReference type="InterPro" id="IPR025380">
    <property type="entry name" value="DUF4369"/>
</dbReference>
<dbReference type="InterPro" id="IPR050553">
    <property type="entry name" value="Thioredoxin_ResA/DsbE_sf"/>
</dbReference>
<keyword evidence="4" id="KW-0676">Redox-active center</keyword>
<dbReference type="PROSITE" id="PS51352">
    <property type="entry name" value="THIOREDOXIN_2"/>
    <property type="match status" value="1"/>
</dbReference>
<evidence type="ECO:0000256" key="4">
    <source>
        <dbReference type="ARBA" id="ARBA00023284"/>
    </source>
</evidence>
<keyword evidence="3" id="KW-1015">Disulfide bond</keyword>
<keyword evidence="2" id="KW-0201">Cytochrome c-type biogenesis</keyword>
<dbReference type="InterPro" id="IPR000866">
    <property type="entry name" value="AhpC/TSA"/>
</dbReference>
<dbReference type="EMBL" id="JAATJH010000007">
    <property type="protein sequence ID" value="NJC27942.1"/>
    <property type="molecule type" value="Genomic_DNA"/>
</dbReference>
<sequence>MINRLILISLLALIIFSCSGKIEQEDGFTIKGRSCLDDGTKVELFDTQSYSIIDSAYVKNGQFEFSGKLEHGPTPVFVTAEKPPQYKWLWLENKPMVIDCSGLGLEKSKITGSEIQLLAEELSSEMNANPEEIEMIVMRFILEHPDNVISASMLSGYSTSWGKPKVTELYESLSKEHQEGIYGREIKKYIEFSESIQNGDEYVDFAMEDTNGNKIKLSDNLGKVTLLEFWSSSCGPCRLENPNLVKTYDTFRTKGFEIFAVSLDRHVKAWKKAIAHDGLSWTHVSDLENSNKAMLIYGVNTIPDNFLINENNEVIGRNLRGEELSEELGRLLN</sequence>
<dbReference type="InterPro" id="IPR036249">
    <property type="entry name" value="Thioredoxin-like_sf"/>
</dbReference>
<dbReference type="RefSeq" id="WP_168039515.1">
    <property type="nucleotide sequence ID" value="NZ_JAATJH010000007.1"/>
</dbReference>
<evidence type="ECO:0000256" key="1">
    <source>
        <dbReference type="ARBA" id="ARBA00004196"/>
    </source>
</evidence>
<dbReference type="InterPro" id="IPR013766">
    <property type="entry name" value="Thioredoxin_domain"/>
</dbReference>
<dbReference type="Pfam" id="PF00578">
    <property type="entry name" value="AhpC-TSA"/>
    <property type="match status" value="1"/>
</dbReference>
<organism evidence="6 7">
    <name type="scientific">Neolewinella antarctica</name>
    <dbReference type="NCBI Taxonomy" id="442734"/>
    <lineage>
        <taxon>Bacteria</taxon>
        <taxon>Pseudomonadati</taxon>
        <taxon>Bacteroidota</taxon>
        <taxon>Saprospiria</taxon>
        <taxon>Saprospirales</taxon>
        <taxon>Lewinellaceae</taxon>
        <taxon>Neolewinella</taxon>
    </lineage>
</organism>
<comment type="subcellular location">
    <subcellularLocation>
        <location evidence="1">Cell envelope</location>
    </subcellularLocation>
</comment>
<dbReference type="SUPFAM" id="SSF52833">
    <property type="entry name" value="Thioredoxin-like"/>
    <property type="match status" value="1"/>
</dbReference>
<comment type="caution">
    <text evidence="6">The sequence shown here is derived from an EMBL/GenBank/DDBJ whole genome shotgun (WGS) entry which is preliminary data.</text>
</comment>
<feature type="domain" description="Thioredoxin" evidence="5">
    <location>
        <begin position="196"/>
        <end position="333"/>
    </location>
</feature>
<keyword evidence="7" id="KW-1185">Reference proteome</keyword>
<dbReference type="PANTHER" id="PTHR42852">
    <property type="entry name" value="THIOL:DISULFIDE INTERCHANGE PROTEIN DSBE"/>
    <property type="match status" value="1"/>
</dbReference>
<dbReference type="PROSITE" id="PS51257">
    <property type="entry name" value="PROKAR_LIPOPROTEIN"/>
    <property type="match status" value="1"/>
</dbReference>
<dbReference type="Pfam" id="PF14289">
    <property type="entry name" value="DUF4369"/>
    <property type="match status" value="1"/>
</dbReference>
<accession>A0ABX0XFE1</accession>
<evidence type="ECO:0000313" key="7">
    <source>
        <dbReference type="Proteomes" id="UP000770785"/>
    </source>
</evidence>
<evidence type="ECO:0000259" key="5">
    <source>
        <dbReference type="PROSITE" id="PS51352"/>
    </source>
</evidence>